<dbReference type="GO" id="GO:0009805">
    <property type="term" value="P:coumarin biosynthetic process"/>
    <property type="evidence" value="ECO:0007669"/>
    <property type="project" value="UniProtKB-ARBA"/>
</dbReference>
<dbReference type="InterPro" id="IPR005123">
    <property type="entry name" value="Oxoglu/Fe-dep_dioxygenase_dom"/>
</dbReference>
<evidence type="ECO:0000256" key="4">
    <source>
        <dbReference type="RuleBase" id="RU003682"/>
    </source>
</evidence>
<dbReference type="PANTHER" id="PTHR47991">
    <property type="entry name" value="OXOGLUTARATE/IRON-DEPENDENT DIOXYGENASE"/>
    <property type="match status" value="1"/>
</dbReference>
<accession>A0AAW2N1G5</accession>
<evidence type="ECO:0000313" key="6">
    <source>
        <dbReference type="EMBL" id="KAL0336759.1"/>
    </source>
</evidence>
<comment type="caution">
    <text evidence="6">The sequence shown here is derived from an EMBL/GenBank/DDBJ whole genome shotgun (WGS) entry which is preliminary data.</text>
</comment>
<dbReference type="Gene3D" id="2.60.120.330">
    <property type="entry name" value="B-lactam Antibiotic, Isopenicillin N Synthase, Chain"/>
    <property type="match status" value="2"/>
</dbReference>
<name>A0AAW2N1G5_9LAMI</name>
<reference evidence="6" key="1">
    <citation type="submission" date="2020-06" db="EMBL/GenBank/DDBJ databases">
        <authorList>
            <person name="Li T."/>
            <person name="Hu X."/>
            <person name="Zhang T."/>
            <person name="Song X."/>
            <person name="Zhang H."/>
            <person name="Dai N."/>
            <person name="Sheng W."/>
            <person name="Hou X."/>
            <person name="Wei L."/>
        </authorList>
    </citation>
    <scope>NUCLEOTIDE SEQUENCE</scope>
    <source>
        <strain evidence="6">KEN8</strain>
        <tissue evidence="6">Leaf</tissue>
    </source>
</reference>
<keyword evidence="3 4" id="KW-0408">Iron</keyword>
<dbReference type="AlphaFoldDB" id="A0AAW2N1G5"/>
<dbReference type="InterPro" id="IPR050295">
    <property type="entry name" value="Plant_2OG-oxidoreductases"/>
</dbReference>
<keyword evidence="4" id="KW-0560">Oxidoreductase</keyword>
<dbReference type="PROSITE" id="PS51471">
    <property type="entry name" value="FE2OG_OXY"/>
    <property type="match status" value="1"/>
</dbReference>
<evidence type="ECO:0000256" key="1">
    <source>
        <dbReference type="ARBA" id="ARBA00008056"/>
    </source>
</evidence>
<dbReference type="GO" id="GO:0046872">
    <property type="term" value="F:metal ion binding"/>
    <property type="evidence" value="ECO:0007669"/>
    <property type="project" value="UniProtKB-KW"/>
</dbReference>
<comment type="similarity">
    <text evidence="1 4">Belongs to the iron/ascorbate-dependent oxidoreductase family.</text>
</comment>
<evidence type="ECO:0000256" key="2">
    <source>
        <dbReference type="ARBA" id="ARBA00022723"/>
    </source>
</evidence>
<evidence type="ECO:0000259" key="5">
    <source>
        <dbReference type="PROSITE" id="PS51471"/>
    </source>
</evidence>
<reference evidence="6" key="2">
    <citation type="journal article" date="2024" name="Plant">
        <title>Genomic evolution and insights into agronomic trait innovations of Sesamum species.</title>
        <authorList>
            <person name="Miao H."/>
            <person name="Wang L."/>
            <person name="Qu L."/>
            <person name="Liu H."/>
            <person name="Sun Y."/>
            <person name="Le M."/>
            <person name="Wang Q."/>
            <person name="Wei S."/>
            <person name="Zheng Y."/>
            <person name="Lin W."/>
            <person name="Duan Y."/>
            <person name="Cao H."/>
            <person name="Xiong S."/>
            <person name="Wang X."/>
            <person name="Wei L."/>
            <person name="Li C."/>
            <person name="Ma Q."/>
            <person name="Ju M."/>
            <person name="Zhao R."/>
            <person name="Li G."/>
            <person name="Mu C."/>
            <person name="Tian Q."/>
            <person name="Mei H."/>
            <person name="Zhang T."/>
            <person name="Gao T."/>
            <person name="Zhang H."/>
        </authorList>
    </citation>
    <scope>NUCLEOTIDE SEQUENCE</scope>
    <source>
        <strain evidence="6">KEN8</strain>
    </source>
</reference>
<dbReference type="InterPro" id="IPR044861">
    <property type="entry name" value="IPNS-like_FE2OG_OXY"/>
</dbReference>
<proteinExistence type="inferred from homology"/>
<keyword evidence="2 4" id="KW-0479">Metal-binding</keyword>
<dbReference type="InterPro" id="IPR027443">
    <property type="entry name" value="IPNS-like_sf"/>
</dbReference>
<dbReference type="EMBL" id="JACGWM010000012">
    <property type="protein sequence ID" value="KAL0336759.1"/>
    <property type="molecule type" value="Genomic_DNA"/>
</dbReference>
<dbReference type="GO" id="GO:0002238">
    <property type="term" value="P:response to molecule of fungal origin"/>
    <property type="evidence" value="ECO:0007669"/>
    <property type="project" value="UniProtKB-ARBA"/>
</dbReference>
<dbReference type="SUPFAM" id="SSF51197">
    <property type="entry name" value="Clavaminate synthase-like"/>
    <property type="match status" value="2"/>
</dbReference>
<protein>
    <submittedName>
        <fullName evidence="6">2-oxoglutarate-dependent dioxygenase JRG21</fullName>
    </submittedName>
</protein>
<dbReference type="Pfam" id="PF14226">
    <property type="entry name" value="DIOX_N"/>
    <property type="match status" value="1"/>
</dbReference>
<dbReference type="InterPro" id="IPR026992">
    <property type="entry name" value="DIOX_N"/>
</dbReference>
<gene>
    <name evidence="6" type="ORF">Scaly_1951000</name>
</gene>
<dbReference type="GO" id="GO:0016706">
    <property type="term" value="F:2-oxoglutarate-dependent dioxygenase activity"/>
    <property type="evidence" value="ECO:0007669"/>
    <property type="project" value="UniProtKB-ARBA"/>
</dbReference>
<dbReference type="Pfam" id="PF03171">
    <property type="entry name" value="2OG-FeII_Oxy"/>
    <property type="match status" value="1"/>
</dbReference>
<sequence>MMMNCLHCCPQPLVRVQHLSETGLTRIPQRYLKKPSDRPHFLNSVDAATDDQVNNIPVIDMQELLSNDISLRRKTAELIKDACREWGFFQVVNHGMRQELMERTRREFFGEAQAYRSAIVTVNPIPNAFIINLGDQLQVVSNGNYKSVEHRVIVNSVKERVSLALFYNAKADVLMKPAEQLVTKDHPPLYPPMTFDEYRLYIRTRGLPASPRKIVLDFDPLLSLEFISGYHSFVSTSSESDSNSFPFD</sequence>
<feature type="domain" description="Fe2OG dioxygenase" evidence="5">
    <location>
        <begin position="35"/>
        <end position="169"/>
    </location>
</feature>
<organism evidence="6">
    <name type="scientific">Sesamum calycinum</name>
    <dbReference type="NCBI Taxonomy" id="2727403"/>
    <lineage>
        <taxon>Eukaryota</taxon>
        <taxon>Viridiplantae</taxon>
        <taxon>Streptophyta</taxon>
        <taxon>Embryophyta</taxon>
        <taxon>Tracheophyta</taxon>
        <taxon>Spermatophyta</taxon>
        <taxon>Magnoliopsida</taxon>
        <taxon>eudicotyledons</taxon>
        <taxon>Gunneridae</taxon>
        <taxon>Pentapetalae</taxon>
        <taxon>asterids</taxon>
        <taxon>lamiids</taxon>
        <taxon>Lamiales</taxon>
        <taxon>Pedaliaceae</taxon>
        <taxon>Sesamum</taxon>
    </lineage>
</organism>
<keyword evidence="6" id="KW-0223">Dioxygenase</keyword>
<evidence type="ECO:0000256" key="3">
    <source>
        <dbReference type="ARBA" id="ARBA00023004"/>
    </source>
</evidence>